<dbReference type="Gene3D" id="3.10.129.110">
    <property type="entry name" value="Polyketide synthase dehydratase"/>
    <property type="match status" value="1"/>
</dbReference>
<evidence type="ECO:0000259" key="10">
    <source>
        <dbReference type="PROSITE" id="PS52004"/>
    </source>
</evidence>
<keyword evidence="3" id="KW-0808">Transferase</keyword>
<dbReference type="InterPro" id="IPR036291">
    <property type="entry name" value="NAD(P)-bd_dom_sf"/>
</dbReference>
<reference evidence="12 13" key="1">
    <citation type="submission" date="2018-02" db="EMBL/GenBank/DDBJ databases">
        <title>The genomes of Aspergillus section Nigri reveals drivers in fungal speciation.</title>
        <authorList>
            <consortium name="DOE Joint Genome Institute"/>
            <person name="Vesth T.C."/>
            <person name="Nybo J."/>
            <person name="Theobald S."/>
            <person name="Brandl J."/>
            <person name="Frisvad J.C."/>
            <person name="Nielsen K.F."/>
            <person name="Lyhne E.K."/>
            <person name="Kogle M.E."/>
            <person name="Kuo A."/>
            <person name="Riley R."/>
            <person name="Clum A."/>
            <person name="Nolan M."/>
            <person name="Lipzen A."/>
            <person name="Salamov A."/>
            <person name="Henrissat B."/>
            <person name="Wiebenga A."/>
            <person name="De vries R.P."/>
            <person name="Grigoriev I.V."/>
            <person name="Mortensen U.H."/>
            <person name="Andersen M.R."/>
            <person name="Baker S.E."/>
        </authorList>
    </citation>
    <scope>NUCLEOTIDE SEQUENCE [LARGE SCALE GENOMIC DNA]</scope>
    <source>
        <strain evidence="12 13">CBS 121057</strain>
    </source>
</reference>
<dbReference type="SUPFAM" id="SSF52151">
    <property type="entry name" value="FabD/lysophospholipase-like"/>
    <property type="match status" value="1"/>
</dbReference>
<dbReference type="SMART" id="SM00822">
    <property type="entry name" value="PKS_KR"/>
    <property type="match status" value="1"/>
</dbReference>
<dbReference type="InterPro" id="IPR016039">
    <property type="entry name" value="Thiolase-like"/>
</dbReference>
<evidence type="ECO:0000256" key="1">
    <source>
        <dbReference type="ARBA" id="ARBA00022450"/>
    </source>
</evidence>
<dbReference type="InterPro" id="IPR049551">
    <property type="entry name" value="PKS_DH_C"/>
</dbReference>
<dbReference type="Gene3D" id="3.40.366.10">
    <property type="entry name" value="Malonyl-Coenzyme A Acyl Carrier Protein, domain 2"/>
    <property type="match status" value="1"/>
</dbReference>
<dbReference type="PANTHER" id="PTHR43775:SF50">
    <property type="entry name" value="HIGHLY REDUCING POLYKETIDE SYNTHASE SRDA"/>
    <property type="match status" value="1"/>
</dbReference>
<keyword evidence="2" id="KW-0597">Phosphoprotein</keyword>
<dbReference type="FunFam" id="3.40.50.720:FF:000209">
    <property type="entry name" value="Polyketide synthase Pks12"/>
    <property type="match status" value="1"/>
</dbReference>
<evidence type="ECO:0000256" key="5">
    <source>
        <dbReference type="ARBA" id="ARBA00023002"/>
    </source>
</evidence>
<dbReference type="Pfam" id="PF14765">
    <property type="entry name" value="PS-DH"/>
    <property type="match status" value="1"/>
</dbReference>
<dbReference type="SUPFAM" id="SSF50129">
    <property type="entry name" value="GroES-like"/>
    <property type="match status" value="1"/>
</dbReference>
<dbReference type="Pfam" id="PF08659">
    <property type="entry name" value="KR"/>
    <property type="match status" value="1"/>
</dbReference>
<dbReference type="InterPro" id="IPR001227">
    <property type="entry name" value="Ac_transferase_dom_sf"/>
</dbReference>
<dbReference type="InterPro" id="IPR013149">
    <property type="entry name" value="ADH-like_C"/>
</dbReference>
<evidence type="ECO:0000256" key="2">
    <source>
        <dbReference type="ARBA" id="ARBA00022553"/>
    </source>
</evidence>
<dbReference type="SUPFAM" id="SSF55048">
    <property type="entry name" value="Probable ACP-binding domain of malonyl-CoA ACP transacylase"/>
    <property type="match status" value="1"/>
</dbReference>
<keyword evidence="1" id="KW-0596">Phosphopantetheine</keyword>
<dbReference type="PANTHER" id="PTHR43775">
    <property type="entry name" value="FATTY ACID SYNTHASE"/>
    <property type="match status" value="1"/>
</dbReference>
<dbReference type="InterPro" id="IPR016036">
    <property type="entry name" value="Malonyl_transacylase_ACP-bd"/>
</dbReference>
<dbReference type="SMART" id="SM00825">
    <property type="entry name" value="PKS_KS"/>
    <property type="match status" value="1"/>
</dbReference>
<dbReference type="GO" id="GO:0004312">
    <property type="term" value="F:fatty acid synthase activity"/>
    <property type="evidence" value="ECO:0007669"/>
    <property type="project" value="TreeGrafter"/>
</dbReference>
<dbReference type="GO" id="GO:0031177">
    <property type="term" value="F:phosphopantetheine binding"/>
    <property type="evidence" value="ECO:0007669"/>
    <property type="project" value="InterPro"/>
</dbReference>
<dbReference type="Pfam" id="PF00107">
    <property type="entry name" value="ADH_zinc_N"/>
    <property type="match status" value="1"/>
</dbReference>
<keyword evidence="4" id="KW-0521">NADP</keyword>
<dbReference type="GO" id="GO:0006633">
    <property type="term" value="P:fatty acid biosynthetic process"/>
    <property type="evidence" value="ECO:0007669"/>
    <property type="project" value="InterPro"/>
</dbReference>
<dbReference type="InterPro" id="IPR011032">
    <property type="entry name" value="GroES-like_sf"/>
</dbReference>
<dbReference type="InterPro" id="IPR049900">
    <property type="entry name" value="PKS_mFAS_DH"/>
</dbReference>
<dbReference type="Pfam" id="PF02801">
    <property type="entry name" value="Ketoacyl-synt_C"/>
    <property type="match status" value="1"/>
</dbReference>
<dbReference type="SMART" id="SM00823">
    <property type="entry name" value="PKS_PP"/>
    <property type="match status" value="1"/>
</dbReference>
<dbReference type="InterPro" id="IPR020806">
    <property type="entry name" value="PKS_PP-bd"/>
</dbReference>
<name>A0A319DZN9_ASPSB</name>
<dbReference type="SUPFAM" id="SSF47336">
    <property type="entry name" value="ACP-like"/>
    <property type="match status" value="1"/>
</dbReference>
<dbReference type="InterPro" id="IPR014030">
    <property type="entry name" value="Ketoacyl_synth_N"/>
</dbReference>
<dbReference type="InterPro" id="IPR042104">
    <property type="entry name" value="PKS_dehydratase_sf"/>
</dbReference>
<dbReference type="VEuPathDB" id="FungiDB:BO78DRAFT_455828"/>
<feature type="active site" description="Proton acceptor; for dehydratase activity" evidence="8">
    <location>
        <position position="955"/>
    </location>
</feature>
<dbReference type="GO" id="GO:0008270">
    <property type="term" value="F:zinc ion binding"/>
    <property type="evidence" value="ECO:0007669"/>
    <property type="project" value="InterPro"/>
</dbReference>
<dbReference type="InterPro" id="IPR032821">
    <property type="entry name" value="PKS_assoc"/>
</dbReference>
<dbReference type="EMBL" id="KZ826412">
    <property type="protein sequence ID" value="PYI01585.1"/>
    <property type="molecule type" value="Genomic_DNA"/>
</dbReference>
<evidence type="ECO:0000256" key="6">
    <source>
        <dbReference type="ARBA" id="ARBA00023268"/>
    </source>
</evidence>
<dbReference type="InterPro" id="IPR016035">
    <property type="entry name" value="Acyl_Trfase/lysoPLipase"/>
</dbReference>
<feature type="domain" description="Carrier" evidence="9">
    <location>
        <begin position="2282"/>
        <end position="2360"/>
    </location>
</feature>
<dbReference type="InterPro" id="IPR014031">
    <property type="entry name" value="Ketoacyl_synth_C"/>
</dbReference>
<sequence>MAYQHGSGLQDEPIAVVGMACRLPGNVSSPSQLWDFLIENKSGHCHVPKDRYNADAFYHPDAERPGCINSTGGYFIQEDIRAFDNGFFGVNNVEAREMDPQQRKLLEVVYEALENAGVPQEHVQGSQTGVFVGNFTNDHLIMQLKDPDYLSRYSATGLNTTILANRITHSFDLHGPSLTVDTACSASLYALHLACLALDAQDCTAAIVASANLIQSPEQQIDTAKAGILSPDSVSHTFDESANGYGRAEAVSALYLKRLSDAIKDKDPIRSVIRGTAINGNGRTSGIFQPSIKSQKAVIRTAYRRAGLVPDETDYIEAHGTGTKVGDPMEIEAIAGICCHQTGRPTLVGGVKPALGHSEAATGLTSVMKVSLALENGLLPATIGVNKINPAIRTDGWNVEIVTSNRMWPQSVMPRAGVNASGFGGSNSHAILEAATNGIVEHDRRNLILLSAKSQASVIQMAKKLATYTASPHRPISVDDLAFTLGCRRSKFDFRGFFLESQSSLEKGLDTDTLKTGQSGSLGPLPLAFIYTGQGSQWAGMGVELLKCNAVFRHAIEYLDFCLHALDSEHAPPWSIETTLLAPASESDIDIAEKSQPICTAVQIALTDVLRDWGVLPEIVLGHSSGEIAAAYAAGFLSAREAILVSYFRGKVVAECPCAGAMVTVGLRESEAQTIIAEFALQTALQVACINSPENTTISGDEEAIDHLAQLLQERGIFSRKLRTGGKAYHSHHMKQISSRYQALLERHWDRRNGIMKGITNSTTKTKQSVRMLSTVTGEEAKESEVATSSYWRSNLESPVRFSDALCKILQRQNYHFVELGPHSTLKLPLQQTAASMGNSEYLYERTLSRGNDAWVTVLQLIGSLFLKGHDELNYREVVVGDAWKQPRVCVDLPPYPWDYDCSAMWSVPRLVTEFCNRKYPRHDLLGSRVPGVSPATAVWRNILDLNEVEWISHHCFGSFPIFPAAGYIAMAVEGVRQVSGLELEECPGIELRNLNFLKTLDFDPNLKPRVEVITEMSPSKLTNVTTSDRWWDFNVVSVSDNDFQATKHMSGIVGLSGEYPRTTRQINLDASKLEQDAPRVWYERFIQEGINWGPSFAIMKEVFIDRARVKYEASATTPLLRGSDLARSGRPQYIVHPISIDGMFQTAFIASAGGWVNKLRAKVPVTMDSLYIAPPSALDMNTPATWSTDAVTESVGFGATRIDAELYNSSGQVLARMTNARCITFQGKIQTGSPEERNPLVRVAWKPDITMATGPDVSSYLDWFSDACRLQGRVADECLLRLAGALDLICHKRPDSNILHFTNQSRIAEFIVTLLRAESSLRRFGTYFQGSFSESGELLGKEAFKEGQRDSSATSIDQGTTFDVILIDRVSPSPSKLLPSIAPGAIIIMAGGVPGPDAQFETVIMDESGSQPMTISMTPSAATKNKAQLRVVVMVTPDDCVSPMNVQIQMALEQYFGFTVNMIGLSRVSHETVPDRAIVISSLELGRPFLSTMNEHEMACLKELTDRASMILWLSNGDMLGGQRSDFAPVLGLSRCSTLGQPSLKFVVFNIDNLATPSTHRTPGNIVKIMHQFIHTVIPDLEYAQKEGTIHIARWEPDDCLNAKFRLKQNEDTVDEALGTVGRCELSIKSPGQMDTIHFVRKEYPEKLSPDEVEIEVKCVGLNAKDLYVLTAKVDTKNSTCSCECAGVITAVGDNVSGFSPGDRVVAMGPAHFANIERFPQWAVYKLRSDEDFATVSTIPLMFSTVVYALKYRANIQPGESILIHSAAGGVGMAAIQYAKHIGAKIFATVGNERKRSFLVKNFDLDPGQIFSSRDTSFLPAVLSATSGQGVDVVLNSLTGELLHSSLEACSEFGRFIEIGKRDILDHGSLDMAIFSRNVSFMAFDLTNLYTSKKQAHHQLWQNLLMESMDLIRSGICRPCFRIKLFDASEITDAFRHLSLGNRIGKVAVSFQDAHSKIKVIPYKHEATFDPRKSYLMVGCLGGLGRSLSKWMVSRGARSFVFLGRSGDDKPEANALVGDLRAQGTHVVVTRGDVCRYDDVENAICKATFPIGGVIQAAMVLHDALWSDMSHEQWHKTLGPKVQGTWNLHNALRKECRDSHLDFFVMTSSTSGTVGTATEANYCAANAFLDAFARYRNSLGLPAVSIGYGMLSGVGYLHEHPEIESFMKRTGAHALNEDEIIQIMDLAITHQSPSTWEPHYDHLVGSHLLTGVEFVGLKEQHDRGFEGDHYMLSDPRASLFAADFARRIGKNIHANATATGNSRLPEEVILALRGKGGGSTSVLDALRGILSRKISNLILLPEGNLRPDQTLGEFGLDSMLAAELRTFIFRRLDVDVPFVVLLNSSTTVDDLARRISESLEVDD</sequence>
<dbReference type="InterPro" id="IPR057326">
    <property type="entry name" value="KR_dom"/>
</dbReference>
<evidence type="ECO:0000259" key="11">
    <source>
        <dbReference type="PROSITE" id="PS52019"/>
    </source>
</evidence>
<dbReference type="GO" id="GO:0004315">
    <property type="term" value="F:3-oxoacyl-[acyl-carrier-protein] synthase activity"/>
    <property type="evidence" value="ECO:0007669"/>
    <property type="project" value="InterPro"/>
</dbReference>
<gene>
    <name evidence="12" type="ORF">BO78DRAFT_455828</name>
</gene>
<dbReference type="SUPFAM" id="SSF53901">
    <property type="entry name" value="Thiolase-like"/>
    <property type="match status" value="1"/>
</dbReference>
<evidence type="ECO:0000313" key="13">
    <source>
        <dbReference type="Proteomes" id="UP000248423"/>
    </source>
</evidence>
<dbReference type="Gene3D" id="1.10.1200.10">
    <property type="entry name" value="ACP-like"/>
    <property type="match status" value="1"/>
</dbReference>
<dbReference type="Pfam" id="PF21089">
    <property type="entry name" value="PKS_DH_N"/>
    <property type="match status" value="1"/>
</dbReference>
<evidence type="ECO:0000256" key="3">
    <source>
        <dbReference type="ARBA" id="ARBA00022679"/>
    </source>
</evidence>
<evidence type="ECO:0000256" key="8">
    <source>
        <dbReference type="PROSITE-ProRule" id="PRU01363"/>
    </source>
</evidence>
<dbReference type="Pfam" id="PF00698">
    <property type="entry name" value="Acyl_transf_1"/>
    <property type="match status" value="1"/>
</dbReference>
<dbReference type="GO" id="GO:0008168">
    <property type="term" value="F:methyltransferase activity"/>
    <property type="evidence" value="ECO:0007669"/>
    <property type="project" value="UniProtKB-KW"/>
</dbReference>
<dbReference type="InterPro" id="IPR014043">
    <property type="entry name" value="Acyl_transferase_dom"/>
</dbReference>
<dbReference type="InterPro" id="IPR018201">
    <property type="entry name" value="Ketoacyl_synth_AS"/>
</dbReference>
<dbReference type="PROSITE" id="PS52019">
    <property type="entry name" value="PKS_MFAS_DH"/>
    <property type="match status" value="1"/>
</dbReference>
<dbReference type="Gene3D" id="3.40.50.720">
    <property type="entry name" value="NAD(P)-binding Rossmann-like Domain"/>
    <property type="match status" value="1"/>
</dbReference>
<dbReference type="Gene3D" id="3.90.180.10">
    <property type="entry name" value="Medium-chain alcohol dehydrogenases, catalytic domain"/>
    <property type="match status" value="1"/>
</dbReference>
<dbReference type="Pfam" id="PF00109">
    <property type="entry name" value="ketoacyl-synt"/>
    <property type="match status" value="1"/>
</dbReference>
<feature type="region of interest" description="C-terminal hotdog fold" evidence="8">
    <location>
        <begin position="1074"/>
        <end position="1232"/>
    </location>
</feature>
<dbReference type="Pfam" id="PF00550">
    <property type="entry name" value="PP-binding"/>
    <property type="match status" value="1"/>
</dbReference>
<protein>
    <submittedName>
        <fullName evidence="12">Polyketide synthase</fullName>
    </submittedName>
</protein>
<dbReference type="STRING" id="1448318.A0A319DZN9"/>
<dbReference type="Pfam" id="PF08240">
    <property type="entry name" value="ADH_N"/>
    <property type="match status" value="1"/>
</dbReference>
<dbReference type="SMART" id="SM00827">
    <property type="entry name" value="PKS_AT"/>
    <property type="match status" value="1"/>
</dbReference>
<organism evidence="12 13">
    <name type="scientific">Aspergillus sclerotiicarbonarius (strain CBS 121057 / IBT 28362)</name>
    <dbReference type="NCBI Taxonomy" id="1448318"/>
    <lineage>
        <taxon>Eukaryota</taxon>
        <taxon>Fungi</taxon>
        <taxon>Dikarya</taxon>
        <taxon>Ascomycota</taxon>
        <taxon>Pezizomycotina</taxon>
        <taxon>Eurotiomycetes</taxon>
        <taxon>Eurotiomycetidae</taxon>
        <taxon>Eurotiales</taxon>
        <taxon>Aspergillaceae</taxon>
        <taxon>Aspergillus</taxon>
        <taxon>Aspergillus subgen. Circumdati</taxon>
    </lineage>
</organism>
<dbReference type="GO" id="GO:0044550">
    <property type="term" value="P:secondary metabolite biosynthetic process"/>
    <property type="evidence" value="ECO:0007669"/>
    <property type="project" value="TreeGrafter"/>
</dbReference>
<dbReference type="InterPro" id="IPR036736">
    <property type="entry name" value="ACP-like_sf"/>
</dbReference>
<dbReference type="InterPro" id="IPR002364">
    <property type="entry name" value="Quin_OxRdtase/zeta-crystal_CS"/>
</dbReference>
<dbReference type="PROSITE" id="PS00012">
    <property type="entry name" value="PHOSPHOPANTETHEINE"/>
    <property type="match status" value="1"/>
</dbReference>
<keyword evidence="13" id="KW-1185">Reference proteome</keyword>
<evidence type="ECO:0000259" key="9">
    <source>
        <dbReference type="PROSITE" id="PS50075"/>
    </source>
</evidence>
<dbReference type="SUPFAM" id="SSF51735">
    <property type="entry name" value="NAD(P)-binding Rossmann-fold domains"/>
    <property type="match status" value="2"/>
</dbReference>
<dbReference type="OrthoDB" id="329835at2759"/>
<dbReference type="CDD" id="cd05195">
    <property type="entry name" value="enoyl_red"/>
    <property type="match status" value="1"/>
</dbReference>
<dbReference type="InterPro" id="IPR009081">
    <property type="entry name" value="PP-bd_ACP"/>
</dbReference>
<dbReference type="Pfam" id="PF16197">
    <property type="entry name" value="KAsynt_C_assoc"/>
    <property type="match status" value="1"/>
</dbReference>
<dbReference type="InterPro" id="IPR050091">
    <property type="entry name" value="PKS_NRPS_Biosynth_Enz"/>
</dbReference>
<evidence type="ECO:0000256" key="7">
    <source>
        <dbReference type="ARBA" id="ARBA00023315"/>
    </source>
</evidence>
<dbReference type="InterPro" id="IPR006162">
    <property type="entry name" value="Ppantetheine_attach_site"/>
</dbReference>
<dbReference type="SMART" id="SM00829">
    <property type="entry name" value="PKS_ER"/>
    <property type="match status" value="1"/>
</dbReference>
<feature type="active site" description="Proton donor; for dehydratase activity" evidence="8">
    <location>
        <position position="1142"/>
    </location>
</feature>
<proteinExistence type="predicted"/>
<dbReference type="Gene3D" id="3.40.47.10">
    <property type="match status" value="1"/>
</dbReference>
<dbReference type="InterPro" id="IPR020807">
    <property type="entry name" value="PKS_DH"/>
</dbReference>
<accession>A0A319DZN9</accession>
<dbReference type="Proteomes" id="UP000248423">
    <property type="component" value="Unassembled WGS sequence"/>
</dbReference>
<evidence type="ECO:0000256" key="4">
    <source>
        <dbReference type="ARBA" id="ARBA00022857"/>
    </source>
</evidence>
<dbReference type="InterPro" id="IPR020841">
    <property type="entry name" value="PKS_Beta-ketoAc_synthase_dom"/>
</dbReference>
<dbReference type="PROSITE" id="PS50075">
    <property type="entry name" value="CARRIER"/>
    <property type="match status" value="1"/>
</dbReference>
<evidence type="ECO:0000313" key="12">
    <source>
        <dbReference type="EMBL" id="PYI01585.1"/>
    </source>
</evidence>
<dbReference type="GO" id="GO:0016491">
    <property type="term" value="F:oxidoreductase activity"/>
    <property type="evidence" value="ECO:0007669"/>
    <property type="project" value="UniProtKB-KW"/>
</dbReference>
<feature type="region of interest" description="N-terminal hotdog fold" evidence="8">
    <location>
        <begin position="923"/>
        <end position="1061"/>
    </location>
</feature>
<dbReference type="InterPro" id="IPR013968">
    <property type="entry name" value="PKS_KR"/>
</dbReference>
<dbReference type="InterPro" id="IPR049552">
    <property type="entry name" value="PKS_DH_N"/>
</dbReference>
<keyword evidence="6" id="KW-0511">Multifunctional enzyme</keyword>
<dbReference type="PROSITE" id="PS00606">
    <property type="entry name" value="KS3_1"/>
    <property type="match status" value="1"/>
</dbReference>
<dbReference type="PROSITE" id="PS01162">
    <property type="entry name" value="QOR_ZETA_CRYSTAL"/>
    <property type="match status" value="1"/>
</dbReference>
<feature type="domain" description="PKS/mFAS DH" evidence="11">
    <location>
        <begin position="923"/>
        <end position="1232"/>
    </location>
</feature>
<dbReference type="PROSITE" id="PS52004">
    <property type="entry name" value="KS3_2"/>
    <property type="match status" value="1"/>
</dbReference>
<dbReference type="InterPro" id="IPR020843">
    <property type="entry name" value="ER"/>
</dbReference>
<dbReference type="GO" id="GO:1901336">
    <property type="term" value="P:lactone biosynthetic process"/>
    <property type="evidence" value="ECO:0007669"/>
    <property type="project" value="UniProtKB-ARBA"/>
</dbReference>
<dbReference type="SMART" id="SM00826">
    <property type="entry name" value="PKS_DH"/>
    <property type="match status" value="1"/>
</dbReference>
<dbReference type="GO" id="GO:0032259">
    <property type="term" value="P:methylation"/>
    <property type="evidence" value="ECO:0007669"/>
    <property type="project" value="UniProtKB-KW"/>
</dbReference>
<keyword evidence="5" id="KW-0560">Oxidoreductase</keyword>
<keyword evidence="7" id="KW-0012">Acyltransferase</keyword>
<dbReference type="InterPro" id="IPR013154">
    <property type="entry name" value="ADH-like_N"/>
</dbReference>
<dbReference type="CDD" id="cd00833">
    <property type="entry name" value="PKS"/>
    <property type="match status" value="1"/>
</dbReference>
<feature type="domain" description="Ketosynthase family 3 (KS3)" evidence="10">
    <location>
        <begin position="11"/>
        <end position="434"/>
    </location>
</feature>